<keyword evidence="4" id="KW-1185">Reference proteome</keyword>
<dbReference type="Proteomes" id="UP000799302">
    <property type="component" value="Unassembled WGS sequence"/>
</dbReference>
<feature type="transmembrane region" description="Helical" evidence="2">
    <location>
        <begin position="6"/>
        <end position="28"/>
    </location>
</feature>
<dbReference type="PANTHER" id="PTHR28229:SF1">
    <property type="entry name" value="TRANSLOCATION PROTEIN SEC66"/>
    <property type="match status" value="1"/>
</dbReference>
<keyword evidence="2" id="KW-1133">Transmembrane helix</keyword>
<gene>
    <name evidence="3" type="ORF">BT63DRAFT_395851</name>
</gene>
<keyword evidence="2" id="KW-0472">Membrane</keyword>
<evidence type="ECO:0000313" key="4">
    <source>
        <dbReference type="Proteomes" id="UP000799302"/>
    </source>
</evidence>
<dbReference type="EMBL" id="MU004230">
    <property type="protein sequence ID" value="KAF2675253.1"/>
    <property type="molecule type" value="Genomic_DNA"/>
</dbReference>
<organism evidence="3 4">
    <name type="scientific">Microthyrium microscopicum</name>
    <dbReference type="NCBI Taxonomy" id="703497"/>
    <lineage>
        <taxon>Eukaryota</taxon>
        <taxon>Fungi</taxon>
        <taxon>Dikarya</taxon>
        <taxon>Ascomycota</taxon>
        <taxon>Pezizomycotina</taxon>
        <taxon>Dothideomycetes</taxon>
        <taxon>Dothideomycetes incertae sedis</taxon>
        <taxon>Microthyriales</taxon>
        <taxon>Microthyriaceae</taxon>
        <taxon>Microthyrium</taxon>
    </lineage>
</organism>
<dbReference type="PANTHER" id="PTHR28229">
    <property type="entry name" value="TRANSLOCATION PROTEIN SEC66"/>
    <property type="match status" value="1"/>
</dbReference>
<dbReference type="InterPro" id="IPR018624">
    <property type="entry name" value="Sec66"/>
</dbReference>
<keyword evidence="2" id="KW-0812">Transmembrane</keyword>
<dbReference type="GO" id="GO:0031207">
    <property type="term" value="C:Sec62/Sec63 complex"/>
    <property type="evidence" value="ECO:0007669"/>
    <property type="project" value="InterPro"/>
</dbReference>
<evidence type="ECO:0000256" key="1">
    <source>
        <dbReference type="SAM" id="MobiDB-lite"/>
    </source>
</evidence>
<accession>A0A6A6UUV0</accession>
<feature type="region of interest" description="Disordered" evidence="1">
    <location>
        <begin position="192"/>
        <end position="235"/>
    </location>
</feature>
<name>A0A6A6UUV0_9PEZI</name>
<proteinExistence type="predicted"/>
<dbReference type="Pfam" id="PF09802">
    <property type="entry name" value="Sec66"/>
    <property type="match status" value="1"/>
</dbReference>
<evidence type="ECO:0000313" key="3">
    <source>
        <dbReference type="EMBL" id="KAF2675253.1"/>
    </source>
</evidence>
<protein>
    <submittedName>
        <fullName evidence="3">Translocation protein-like protein sec66</fullName>
    </submittedName>
</protein>
<dbReference type="AlphaFoldDB" id="A0A6A6UUV0"/>
<reference evidence="3" key="1">
    <citation type="journal article" date="2020" name="Stud. Mycol.">
        <title>101 Dothideomycetes genomes: a test case for predicting lifestyles and emergence of pathogens.</title>
        <authorList>
            <person name="Haridas S."/>
            <person name="Albert R."/>
            <person name="Binder M."/>
            <person name="Bloem J."/>
            <person name="Labutti K."/>
            <person name="Salamov A."/>
            <person name="Andreopoulos B."/>
            <person name="Baker S."/>
            <person name="Barry K."/>
            <person name="Bills G."/>
            <person name="Bluhm B."/>
            <person name="Cannon C."/>
            <person name="Castanera R."/>
            <person name="Culley D."/>
            <person name="Daum C."/>
            <person name="Ezra D."/>
            <person name="Gonzalez J."/>
            <person name="Henrissat B."/>
            <person name="Kuo A."/>
            <person name="Liang C."/>
            <person name="Lipzen A."/>
            <person name="Lutzoni F."/>
            <person name="Magnuson J."/>
            <person name="Mondo S."/>
            <person name="Nolan M."/>
            <person name="Ohm R."/>
            <person name="Pangilinan J."/>
            <person name="Park H.-J."/>
            <person name="Ramirez L."/>
            <person name="Alfaro M."/>
            <person name="Sun H."/>
            <person name="Tritt A."/>
            <person name="Yoshinaga Y."/>
            <person name="Zwiers L.-H."/>
            <person name="Turgeon B."/>
            <person name="Goodwin S."/>
            <person name="Spatafora J."/>
            <person name="Crous P."/>
            <person name="Grigoriev I."/>
        </authorList>
    </citation>
    <scope>NUCLEOTIDE SEQUENCE</scope>
    <source>
        <strain evidence="3">CBS 115976</strain>
    </source>
</reference>
<evidence type="ECO:0000256" key="2">
    <source>
        <dbReference type="SAM" id="Phobius"/>
    </source>
</evidence>
<dbReference type="GO" id="GO:0031204">
    <property type="term" value="P:post-translational protein targeting to membrane, translocation"/>
    <property type="evidence" value="ECO:0007669"/>
    <property type="project" value="InterPro"/>
</dbReference>
<dbReference type="OrthoDB" id="73168at2759"/>
<sequence>MVNWIGLAFPFLYLGLLVGALSTFSSLYRKRKASRAQSLAPWFESHHPRDVYLSLIHLDEDDSEKPEVPDTVLKAALLRRAQEDVQRVLQMRNSKQALATLLQRGSIGDDLWQRFLRAEQECEEEVRDVVQEANAFADNWGSFIFQSAHEMAQNQQTRKRMAEIQAETEAEKEWWEKKRSTVQAEFMKELDDEAAAGTTTRKLSSKGSDDEAVLVEAPAGASQQGGGKKKKKGKN</sequence>
<feature type="compositionally biased region" description="Polar residues" evidence="1">
    <location>
        <begin position="197"/>
        <end position="206"/>
    </location>
</feature>